<comment type="catalytic activity">
    <reaction evidence="10">
        <text>a 1,2-diacyl-sn-glycero-3-phospho-L-serine(in) = a 1,2-diacyl-sn-glycero-3-phospho-L-serine(out)</text>
        <dbReference type="Rhea" id="RHEA:38663"/>
        <dbReference type="ChEBI" id="CHEBI:57262"/>
    </reaction>
</comment>
<evidence type="ECO:0000256" key="13">
    <source>
        <dbReference type="SAM" id="MobiDB-lite"/>
    </source>
</evidence>
<dbReference type="GO" id="GO:0005789">
    <property type="term" value="C:endoplasmic reticulum membrane"/>
    <property type="evidence" value="ECO:0007669"/>
    <property type="project" value="UniProtKB-SubCell"/>
</dbReference>
<evidence type="ECO:0000256" key="9">
    <source>
        <dbReference type="ARBA" id="ARBA00023136"/>
    </source>
</evidence>
<protein>
    <recommendedName>
        <fullName evidence="4">Autophagy-related protein 2</fullName>
    </recommendedName>
</protein>
<evidence type="ECO:0000256" key="5">
    <source>
        <dbReference type="ARBA" id="ARBA00022448"/>
    </source>
</evidence>
<evidence type="ECO:0000256" key="2">
    <source>
        <dbReference type="ARBA" id="ARBA00004623"/>
    </source>
</evidence>
<feature type="compositionally biased region" description="Polar residues" evidence="13">
    <location>
        <begin position="1490"/>
        <end position="1514"/>
    </location>
</feature>
<feature type="region of interest" description="Disordered" evidence="13">
    <location>
        <begin position="1264"/>
        <end position="1284"/>
    </location>
</feature>
<keyword evidence="8" id="KW-0445">Lipid transport</keyword>
<feature type="compositionally biased region" description="Polar residues" evidence="13">
    <location>
        <begin position="236"/>
        <end position="248"/>
    </location>
</feature>
<evidence type="ECO:0000256" key="12">
    <source>
        <dbReference type="ARBA" id="ARBA00024631"/>
    </source>
</evidence>
<dbReference type="InterPro" id="IPR026849">
    <property type="entry name" value="ATG2"/>
</dbReference>
<dbReference type="PANTHER" id="PTHR13190">
    <property type="entry name" value="AUTOPHAGY-RELATED 2, ISOFORM A"/>
    <property type="match status" value="1"/>
</dbReference>
<comment type="similarity">
    <text evidence="3">Belongs to the ATG2 family.</text>
</comment>
<sequence>MSSWYPSWLPRLSSFDFTLPSAIQRRFLSFILKQTLGHFLKPGQLDLHQIDSQIGSGYVQVKDLELDNNAINTLLSGLPLQLHNGFITSAIVRVPLPNPLTSNVGLSIRSLHLTFHVAPHSPLYAFEPDLTLAKSVVSVAETFVHNELSTQEEEDLLESLPPEVTISQNLPGGLEPVTTGEQINDTDPAGVSLFATLIESLMARFEFKVEDTKITIIYPGRGSFTLAVAELTYGATNSEPPRSDSSLADSIEQPVRSQKLSRRINISGINITYRNLQPSEHLSASNSGKDGCQIDTRFPARTELDTDSGEEIDTPTSDIDEETQMMMSQSIIGLPEFNQPPSESSCSPSGSMYESAITHHPEVNQSSGSLRAAPAAEDELVLSFGDQPLVISIQTPAILDRFINSSTASSQATKPGHAGENLVADLKVGPIACALCPHHVLLICGILELSGSSNPSPSKPKGIPPSGGPGIGFEVNARLGGLSIFLLGNTASRYLSSGSQIFRTPFKSPQLPVASMQLKIERVSCSFHRSFLHPQPGKSPSPARQPGSAKTIFRSSLRVDIDDVSIYAFPAISPTTTTREDCLAYPILTMDHALVSKSTPQPSRPRTGSIGDASAIPKFATANWDQYGKQHMASSVGGPKGGEHKDTAVLVEVESHLEPSQAIARARIAPVHVFCDLDVLLNREGCNLISLIEEIQHAFEPANLNDSFRSSDSESTATIDSPILHSQNLRNLSPRRSTHEHGSGNHDALNLQFSSAKSPNYDHQDNVGVVDAVQYNVTCPVLRFDLRCGPPPNRSPRSGSLVATVFDFGLTNIPSTVPDNTSAFHGYVPDTHQRNNEGEFHIWCQRAFLAYSLMGESQAPIFCSLGSLVPSGGVTNTLNRHGISLSISLPLTLRFSRSSSMTEVAPLKSHISIHVPATDIILTKPALDGLQELADDLSQATGRVASSLDQRAGASGGPSQGSSRIVSPIMAENGVTRTTASATCGEVFVRLLVPRQDNAIQPLDVTMSDVVVDVELGRDGRDDSRFSLAIVDAQVENHSLSQETSHLITRTPPVFLGGQQRAMINVDFRSTVVSSTRGKLSTISLDLWEFTLVVPPELEWVSSITLFAKAPPGVFESVVPAERTTLLVNINDGYIKILAPSHPGACVYLIDDLTISAKLFGSSKKMALSASLASSSLFFTDALADISEVQEDQQSMSHLTKLKRAGYALMGEANQLQVVYHTNPGQIPSSKVDIERCDLRIHICADTIAAFGSFMMNVTSAFTPSPSKESTVSTNDSHRTQQAKQDLRVSFDEEAFRTAPELGTAPDMIRDDLPTNLDYLDASFGAAAGLRELTEGDLADFTDTQTFPPSNQAPGVVSNVGGETVRILKPFQFVDDYHQSLPPDMSDGAPGGSEDIDVDIQLSHCNIALLLYDGYDWVRTRKVIEQEVREMRHRLAKIRQLVASGQTDHGVGDTSTLVFNSIHIGLEQDLDVLEPGAIISAIDEELNGAENESQSSWQTLQQPVHSPNSSTKSTFGRRLVRSRGPVIEIRLSNASARVQQFLPSKETVSRTLIVVENLEILDHVKTSTWRTFLTSLRADTRGNVRETDSNMARIELLTVKPTPSESSVEVRLRAKILPLRLYVDQDALDFLKKFFSFKDPDAVVEPTKSDDEIYIQSAEIFPIGIKLDYKPRRVDYRALREGRTIELMNFFHFDGAEMTLRHLTLKGITGWPKLFDLLNDLWTPDVKATQLVDVISGVSPIRSVVNVGSGVADLVLLPIAQYKKDGRVVRGLQKGTKAFVQSTAMEAIKLGAHLATGTQVILEQAENVLGGQWQDQITAETLAPFNEEQLTEASPEEIRNTISKYAEQPAGMTEGMQLAYKSLQQNFRSAAQTILAVPMEVYENSGQGGAMKAVVRAVPIAVLKPMIGASEAVSKTLMGLHNTLDPSVQLDNDAKYKHR</sequence>
<dbReference type="GO" id="GO:0061709">
    <property type="term" value="P:reticulophagy"/>
    <property type="evidence" value="ECO:0007669"/>
    <property type="project" value="TreeGrafter"/>
</dbReference>
<evidence type="ECO:0000256" key="8">
    <source>
        <dbReference type="ARBA" id="ARBA00023055"/>
    </source>
</evidence>
<evidence type="ECO:0000256" key="3">
    <source>
        <dbReference type="ARBA" id="ARBA00009714"/>
    </source>
</evidence>
<dbReference type="GO" id="GO:0034727">
    <property type="term" value="P:piecemeal microautophagy of the nucleus"/>
    <property type="evidence" value="ECO:0007669"/>
    <property type="project" value="TreeGrafter"/>
</dbReference>
<name>A0A5M3N153_CONPW</name>
<organism evidence="14 15">
    <name type="scientific">Coniophora puteana (strain RWD-64-598)</name>
    <name type="common">Brown rot fungus</name>
    <dbReference type="NCBI Taxonomy" id="741705"/>
    <lineage>
        <taxon>Eukaryota</taxon>
        <taxon>Fungi</taxon>
        <taxon>Dikarya</taxon>
        <taxon>Basidiomycota</taxon>
        <taxon>Agaricomycotina</taxon>
        <taxon>Agaricomycetes</taxon>
        <taxon>Agaricomycetidae</taxon>
        <taxon>Boletales</taxon>
        <taxon>Coniophorineae</taxon>
        <taxon>Coniophoraceae</taxon>
        <taxon>Coniophora</taxon>
    </lineage>
</organism>
<keyword evidence="9" id="KW-0472">Membrane</keyword>
<evidence type="ECO:0000256" key="11">
    <source>
        <dbReference type="ARBA" id="ARBA00024615"/>
    </source>
</evidence>
<comment type="subcellular location">
    <subcellularLocation>
        <location evidence="1">Endoplasmic reticulum membrane</location>
        <topology evidence="1">Peripheral membrane protein</topology>
    </subcellularLocation>
    <subcellularLocation>
        <location evidence="2">Preautophagosomal structure membrane</location>
        <topology evidence="2">Peripheral membrane protein</topology>
    </subcellularLocation>
</comment>
<dbReference type="OMA" id="SSWQSLK"/>
<dbReference type="GeneID" id="19200683"/>
<dbReference type="PANTHER" id="PTHR13190:SF1">
    <property type="entry name" value="AUTOPHAGY-RELATED 2, ISOFORM A"/>
    <property type="match status" value="1"/>
</dbReference>
<keyword evidence="5" id="KW-0813">Transport</keyword>
<evidence type="ECO:0000256" key="7">
    <source>
        <dbReference type="ARBA" id="ARBA00023006"/>
    </source>
</evidence>
<dbReference type="GO" id="GO:0061908">
    <property type="term" value="C:phagophore"/>
    <property type="evidence" value="ECO:0007669"/>
    <property type="project" value="TreeGrafter"/>
</dbReference>
<dbReference type="GO" id="GO:0006869">
    <property type="term" value="P:lipid transport"/>
    <property type="evidence" value="ECO:0007669"/>
    <property type="project" value="UniProtKB-KW"/>
</dbReference>
<reference evidence="15" key="1">
    <citation type="journal article" date="2012" name="Science">
        <title>The Paleozoic origin of enzymatic lignin decomposition reconstructed from 31 fungal genomes.</title>
        <authorList>
            <person name="Floudas D."/>
            <person name="Binder M."/>
            <person name="Riley R."/>
            <person name="Barry K."/>
            <person name="Blanchette R.A."/>
            <person name="Henrissat B."/>
            <person name="Martinez A.T."/>
            <person name="Otillar R."/>
            <person name="Spatafora J.W."/>
            <person name="Yadav J.S."/>
            <person name="Aerts A."/>
            <person name="Benoit I."/>
            <person name="Boyd A."/>
            <person name="Carlson A."/>
            <person name="Copeland A."/>
            <person name="Coutinho P.M."/>
            <person name="de Vries R.P."/>
            <person name="Ferreira P."/>
            <person name="Findley K."/>
            <person name="Foster B."/>
            <person name="Gaskell J."/>
            <person name="Glotzer D."/>
            <person name="Gorecki P."/>
            <person name="Heitman J."/>
            <person name="Hesse C."/>
            <person name="Hori C."/>
            <person name="Igarashi K."/>
            <person name="Jurgens J.A."/>
            <person name="Kallen N."/>
            <person name="Kersten P."/>
            <person name="Kohler A."/>
            <person name="Kuees U."/>
            <person name="Kumar T.K.A."/>
            <person name="Kuo A."/>
            <person name="LaButti K."/>
            <person name="Larrondo L.F."/>
            <person name="Lindquist E."/>
            <person name="Ling A."/>
            <person name="Lombard V."/>
            <person name="Lucas S."/>
            <person name="Lundell T."/>
            <person name="Martin R."/>
            <person name="McLaughlin D.J."/>
            <person name="Morgenstern I."/>
            <person name="Morin E."/>
            <person name="Murat C."/>
            <person name="Nagy L.G."/>
            <person name="Nolan M."/>
            <person name="Ohm R.A."/>
            <person name="Patyshakuliyeva A."/>
            <person name="Rokas A."/>
            <person name="Ruiz-Duenas F.J."/>
            <person name="Sabat G."/>
            <person name="Salamov A."/>
            <person name="Samejima M."/>
            <person name="Schmutz J."/>
            <person name="Slot J.C."/>
            <person name="St John F."/>
            <person name="Stenlid J."/>
            <person name="Sun H."/>
            <person name="Sun S."/>
            <person name="Syed K."/>
            <person name="Tsang A."/>
            <person name="Wiebenga A."/>
            <person name="Young D."/>
            <person name="Pisabarro A."/>
            <person name="Eastwood D.C."/>
            <person name="Martin F."/>
            <person name="Cullen D."/>
            <person name="Grigoriev I.V."/>
            <person name="Hibbett D.S."/>
        </authorList>
    </citation>
    <scope>NUCLEOTIDE SEQUENCE [LARGE SCALE GENOMIC DNA]</scope>
    <source>
        <strain evidence="15">RWD-64-598 SS2</strain>
    </source>
</reference>
<keyword evidence="6" id="KW-0256">Endoplasmic reticulum</keyword>
<evidence type="ECO:0000256" key="1">
    <source>
        <dbReference type="ARBA" id="ARBA00004406"/>
    </source>
</evidence>
<dbReference type="GO" id="GO:0061723">
    <property type="term" value="P:glycophagy"/>
    <property type="evidence" value="ECO:0007669"/>
    <property type="project" value="TreeGrafter"/>
</dbReference>
<feature type="region of interest" description="Disordered" evidence="13">
    <location>
        <begin position="1490"/>
        <end position="1517"/>
    </location>
</feature>
<evidence type="ECO:0000313" key="15">
    <source>
        <dbReference type="Proteomes" id="UP000053558"/>
    </source>
</evidence>
<evidence type="ECO:0000256" key="4">
    <source>
        <dbReference type="ARBA" id="ARBA00018070"/>
    </source>
</evidence>
<comment type="catalytic activity">
    <reaction evidence="11">
        <text>a 1,2-diacyl-sn-glycero-3-phosphoethanolamine(in) = a 1,2-diacyl-sn-glycero-3-phosphoethanolamine(out)</text>
        <dbReference type="Rhea" id="RHEA:38895"/>
        <dbReference type="ChEBI" id="CHEBI:64612"/>
    </reaction>
</comment>
<evidence type="ECO:0000256" key="6">
    <source>
        <dbReference type="ARBA" id="ARBA00022824"/>
    </source>
</evidence>
<comment type="caution">
    <text evidence="14">The sequence shown here is derived from an EMBL/GenBank/DDBJ whole genome shotgun (WGS) entry which is preliminary data.</text>
</comment>
<feature type="region of interest" description="Disordered" evidence="13">
    <location>
        <begin position="236"/>
        <end position="255"/>
    </location>
</feature>
<evidence type="ECO:0000313" key="14">
    <source>
        <dbReference type="EMBL" id="EIW85129.1"/>
    </source>
</evidence>
<keyword evidence="15" id="KW-1185">Reference proteome</keyword>
<comment type="catalytic activity">
    <reaction evidence="12">
        <text>a 1,2-diacyl-sn-glycero-3-phosphocholine(in) = a 1,2-diacyl-sn-glycero-3-phosphocholine(out)</text>
        <dbReference type="Rhea" id="RHEA:38571"/>
        <dbReference type="ChEBI" id="CHEBI:57643"/>
    </reaction>
</comment>
<dbReference type="EMBL" id="JH711574">
    <property type="protein sequence ID" value="EIW85129.1"/>
    <property type="molecule type" value="Genomic_DNA"/>
</dbReference>
<dbReference type="KEGG" id="cput:CONPUDRAFT_134956"/>
<gene>
    <name evidence="14" type="ORF">CONPUDRAFT_134956</name>
</gene>
<dbReference type="Proteomes" id="UP000053558">
    <property type="component" value="Unassembled WGS sequence"/>
</dbReference>
<accession>A0A5M3N153</accession>
<dbReference type="GO" id="GO:0034045">
    <property type="term" value="C:phagophore assembly site membrane"/>
    <property type="evidence" value="ECO:0007669"/>
    <property type="project" value="UniProtKB-SubCell"/>
</dbReference>
<keyword evidence="7" id="KW-0072">Autophagy</keyword>
<dbReference type="OrthoDB" id="18982at2759"/>
<dbReference type="GO" id="GO:0043495">
    <property type="term" value="F:protein-membrane adaptor activity"/>
    <property type="evidence" value="ECO:0007669"/>
    <property type="project" value="TreeGrafter"/>
</dbReference>
<dbReference type="GO" id="GO:0000422">
    <property type="term" value="P:autophagy of mitochondrion"/>
    <property type="evidence" value="ECO:0007669"/>
    <property type="project" value="TreeGrafter"/>
</dbReference>
<dbReference type="GO" id="GO:0032266">
    <property type="term" value="F:phosphatidylinositol-3-phosphate binding"/>
    <property type="evidence" value="ECO:0007669"/>
    <property type="project" value="TreeGrafter"/>
</dbReference>
<proteinExistence type="inferred from homology"/>
<dbReference type="GO" id="GO:0000045">
    <property type="term" value="P:autophagosome assembly"/>
    <property type="evidence" value="ECO:0007669"/>
    <property type="project" value="TreeGrafter"/>
</dbReference>
<dbReference type="Pfam" id="PF13329">
    <property type="entry name" value="ATG2_CAD"/>
    <property type="match status" value="2"/>
</dbReference>
<dbReference type="RefSeq" id="XP_007764713.1">
    <property type="nucleotide sequence ID" value="XM_007766523.1"/>
</dbReference>
<evidence type="ECO:0000256" key="10">
    <source>
        <dbReference type="ARBA" id="ARBA00024479"/>
    </source>
</evidence>